<sequence>MSLTSEVPSGMAAAKSNHPEKTCGGEKPFSEEETNIEENLQTIKTNHDEAYIYVSQGITYEEEGHPYMAKEMYIKGLKKLEKAINVRCDRPYCAGRQWNDARKMQQKMRQTISEVESRIRVLTKLPQPSSLSLVSEDNLPSYEEACPLVPVSSPSTNISKNHDISDVSISLSESMLDGELGEVADDIQVEAERAEELFSIPGGVQLFCVSPEGYVSVPSSPTCLYIYKFTASASGQASTRPPAWLQIGNWSYPLLPGKSPVLHSGFGAFMFPDVTSREQKAAVGVILPGELDPKERIRFEQILSELTVFEEEPKSKLFKTVSEEERLSHKISRGIVAGAEMVSLGLAKGMEYTGEWVRKGAAMLREKVPQSHQPSTVDPRVQRGLKVAVKASGTAVRVSGYLVSKLGKLTMALGEWAVPHIKNQGSKVLSKTLQVDVLDSKNSMDDVLIVAAGSVAGFSTVYMGLEKAAKALASCLADETVQVVQHRYGKEASEVASDAVQSIGNLAYATYNFNSLGVKAIAKRTAKDTGKAVLKDYIEQVDKGKDRKVQQQGTSGYLENKPDSYHTSNSLISNHPSNPACSHNSLSTVNPAASGSTYNSATVDNPSYSASPLANDNTKTNYPLVNN</sequence>
<evidence type="ECO:0000313" key="3">
    <source>
        <dbReference type="Proteomes" id="UP000694941"/>
    </source>
</evidence>
<proteinExistence type="predicted"/>
<feature type="compositionally biased region" description="Basic and acidic residues" evidence="1">
    <location>
        <begin position="17"/>
        <end position="30"/>
    </location>
</feature>
<organism evidence="3 4">
    <name type="scientific">Limulus polyphemus</name>
    <name type="common">Atlantic horseshoe crab</name>
    <dbReference type="NCBI Taxonomy" id="6850"/>
    <lineage>
        <taxon>Eukaryota</taxon>
        <taxon>Metazoa</taxon>
        <taxon>Ecdysozoa</taxon>
        <taxon>Arthropoda</taxon>
        <taxon>Chelicerata</taxon>
        <taxon>Merostomata</taxon>
        <taxon>Xiphosura</taxon>
        <taxon>Limulidae</taxon>
        <taxon>Limulus</taxon>
    </lineage>
</organism>
<feature type="compositionally biased region" description="Polar residues" evidence="1">
    <location>
        <begin position="565"/>
        <end position="598"/>
    </location>
</feature>
<evidence type="ECO:0000256" key="1">
    <source>
        <dbReference type="SAM" id="MobiDB-lite"/>
    </source>
</evidence>
<keyword evidence="3" id="KW-1185">Reference proteome</keyword>
<dbReference type="Proteomes" id="UP000694941">
    <property type="component" value="Unplaced"/>
</dbReference>
<dbReference type="RefSeq" id="XP_013782172.1">
    <property type="nucleotide sequence ID" value="XM_013926718.2"/>
</dbReference>
<protein>
    <submittedName>
        <fullName evidence="4">Spartin-like</fullName>
    </submittedName>
</protein>
<dbReference type="InterPro" id="IPR045036">
    <property type="entry name" value="Spartin-like"/>
</dbReference>
<dbReference type="Pfam" id="PF06911">
    <property type="entry name" value="Senescence"/>
    <property type="match status" value="1"/>
</dbReference>
<feature type="domain" description="MIT" evidence="2">
    <location>
        <begin position="43"/>
        <end position="121"/>
    </location>
</feature>
<accession>A0ABM1BHM7</accession>
<dbReference type="InterPro" id="IPR007330">
    <property type="entry name" value="MIT_dom"/>
</dbReference>
<gene>
    <name evidence="4" type="primary">LOC106466435</name>
</gene>
<dbReference type="InterPro" id="IPR036181">
    <property type="entry name" value="MIT_dom_sf"/>
</dbReference>
<dbReference type="SUPFAM" id="SSF116846">
    <property type="entry name" value="MIT domain"/>
    <property type="match status" value="1"/>
</dbReference>
<evidence type="ECO:0000313" key="4">
    <source>
        <dbReference type="RefSeq" id="XP_013782172.1"/>
    </source>
</evidence>
<feature type="region of interest" description="Disordered" evidence="1">
    <location>
        <begin position="545"/>
        <end position="598"/>
    </location>
</feature>
<dbReference type="PANTHER" id="PTHR21068">
    <property type="entry name" value="SPARTIN"/>
    <property type="match status" value="1"/>
</dbReference>
<name>A0ABM1BHM7_LIMPO</name>
<reference evidence="4" key="1">
    <citation type="submission" date="2025-08" db="UniProtKB">
        <authorList>
            <consortium name="RefSeq"/>
        </authorList>
    </citation>
    <scope>IDENTIFICATION</scope>
    <source>
        <tissue evidence="4">Muscle</tissue>
    </source>
</reference>
<dbReference type="InterPro" id="IPR009686">
    <property type="entry name" value="Senescence/spartin_C"/>
</dbReference>
<feature type="region of interest" description="Disordered" evidence="1">
    <location>
        <begin position="1"/>
        <end position="31"/>
    </location>
</feature>
<dbReference type="Gene3D" id="1.20.58.80">
    <property type="entry name" value="Phosphotransferase system, lactose/cellobiose-type IIA subunit"/>
    <property type="match status" value="1"/>
</dbReference>
<evidence type="ECO:0000259" key="2">
    <source>
        <dbReference type="SMART" id="SM00745"/>
    </source>
</evidence>
<feature type="region of interest" description="Disordered" evidence="1">
    <location>
        <begin position="608"/>
        <end position="627"/>
    </location>
</feature>
<dbReference type="GeneID" id="106466435"/>
<dbReference type="SMART" id="SM00745">
    <property type="entry name" value="MIT"/>
    <property type="match status" value="1"/>
</dbReference>
<dbReference type="PANTHER" id="PTHR21068:SF43">
    <property type="entry name" value="SPARTIN"/>
    <property type="match status" value="1"/>
</dbReference>